<accession>A0A9Q1JZ98</accession>
<gene>
    <name evidence="1" type="ORF">Cgig2_026568</name>
</gene>
<sequence length="215" mass="24605">MIRYKDRILNDMLDFCSAPPDMNPSTRPIKILEIALKEVVVAYKGQKLKIGKFDPDEMLALDLVARTKVYIREKGLEPRKFSCFYYQKPAEGKKKYEINSDEDMVRWLDLWVDENVVFIVMIDKRTPNKRCSLALGSDKQQRTLEAEEIDVTKENIHVNSSDFAGSDDDVVVEVSPIRVVGAVVDVKRDEEAIITMEEIDSFILSQPAVDVDEQS</sequence>
<name>A0A9Q1JZ98_9CARY</name>
<reference evidence="1" key="1">
    <citation type="submission" date="2022-04" db="EMBL/GenBank/DDBJ databases">
        <title>Carnegiea gigantea Genome sequencing and assembly v2.</title>
        <authorList>
            <person name="Copetti D."/>
            <person name="Sanderson M.J."/>
            <person name="Burquez A."/>
            <person name="Wojciechowski M.F."/>
        </authorList>
    </citation>
    <scope>NUCLEOTIDE SEQUENCE</scope>
    <source>
        <strain evidence="1">SGP5-SGP5p</strain>
        <tissue evidence="1">Aerial part</tissue>
    </source>
</reference>
<dbReference type="EMBL" id="JAKOGI010000518">
    <property type="protein sequence ID" value="KAJ8433747.1"/>
    <property type="molecule type" value="Genomic_DNA"/>
</dbReference>
<protein>
    <submittedName>
        <fullName evidence="1">Uncharacterized protein</fullName>
    </submittedName>
</protein>
<evidence type="ECO:0000313" key="1">
    <source>
        <dbReference type="EMBL" id="KAJ8433747.1"/>
    </source>
</evidence>
<proteinExistence type="predicted"/>
<dbReference type="Proteomes" id="UP001153076">
    <property type="component" value="Unassembled WGS sequence"/>
</dbReference>
<comment type="caution">
    <text evidence="1">The sequence shown here is derived from an EMBL/GenBank/DDBJ whole genome shotgun (WGS) entry which is preliminary data.</text>
</comment>
<keyword evidence="2" id="KW-1185">Reference proteome</keyword>
<organism evidence="1 2">
    <name type="scientific">Carnegiea gigantea</name>
    <dbReference type="NCBI Taxonomy" id="171969"/>
    <lineage>
        <taxon>Eukaryota</taxon>
        <taxon>Viridiplantae</taxon>
        <taxon>Streptophyta</taxon>
        <taxon>Embryophyta</taxon>
        <taxon>Tracheophyta</taxon>
        <taxon>Spermatophyta</taxon>
        <taxon>Magnoliopsida</taxon>
        <taxon>eudicotyledons</taxon>
        <taxon>Gunneridae</taxon>
        <taxon>Pentapetalae</taxon>
        <taxon>Caryophyllales</taxon>
        <taxon>Cactineae</taxon>
        <taxon>Cactaceae</taxon>
        <taxon>Cactoideae</taxon>
        <taxon>Echinocereeae</taxon>
        <taxon>Carnegiea</taxon>
    </lineage>
</organism>
<evidence type="ECO:0000313" key="2">
    <source>
        <dbReference type="Proteomes" id="UP001153076"/>
    </source>
</evidence>
<dbReference type="AlphaFoldDB" id="A0A9Q1JZ98"/>